<dbReference type="SUPFAM" id="SSF52540">
    <property type="entry name" value="P-loop containing nucleoside triphosphate hydrolases"/>
    <property type="match status" value="1"/>
</dbReference>
<sequence>MDRRKPVLQACGLGRRKPGSDQWLIHGICMAVRPGDRIALGGPSGSGKTVLLRALCLLDPIDEGSIEWKGEPIRGDALPAYRKEVLYVHQRPALLEGNVEQNLGYPFSLRAHRGREFDRERIVALLDALGRDAAFLRKSNRNLSGGEAQIVALLRAIQLDPTVLLLDEATTSLDPATVAAAERLLDRWWSEAPGERAIILISHNPEQAGRFADRRLHMSAGGTVSER</sequence>
<evidence type="ECO:0000256" key="2">
    <source>
        <dbReference type="ARBA" id="ARBA00022840"/>
    </source>
</evidence>
<accession>A0A432ML43</accession>
<name>A0A432ML43_9BACT</name>
<reference evidence="4 5" key="1">
    <citation type="submission" date="2018-12" db="EMBL/GenBank/DDBJ databases">
        <authorList>
            <person name="Toschakov S.V."/>
        </authorList>
    </citation>
    <scope>NUCLEOTIDE SEQUENCE [LARGE SCALE GENOMIC DNA]</scope>
    <source>
        <strain evidence="4 5">GM2012</strain>
    </source>
</reference>
<dbReference type="Proteomes" id="UP000280296">
    <property type="component" value="Unassembled WGS sequence"/>
</dbReference>
<dbReference type="GO" id="GO:0016887">
    <property type="term" value="F:ATP hydrolysis activity"/>
    <property type="evidence" value="ECO:0007669"/>
    <property type="project" value="InterPro"/>
</dbReference>
<keyword evidence="1" id="KW-0547">Nucleotide-binding</keyword>
<dbReference type="RefSeq" id="WP_126725047.1">
    <property type="nucleotide sequence ID" value="NZ_RYZH01000015.1"/>
</dbReference>
<proteinExistence type="predicted"/>
<dbReference type="Gene3D" id="3.40.50.300">
    <property type="entry name" value="P-loop containing nucleotide triphosphate hydrolases"/>
    <property type="match status" value="1"/>
</dbReference>
<evidence type="ECO:0000313" key="4">
    <source>
        <dbReference type="EMBL" id="RUL87927.1"/>
    </source>
</evidence>
<dbReference type="SMART" id="SM00382">
    <property type="entry name" value="AAA"/>
    <property type="match status" value="1"/>
</dbReference>
<dbReference type="InterPro" id="IPR027417">
    <property type="entry name" value="P-loop_NTPase"/>
</dbReference>
<dbReference type="Pfam" id="PF00005">
    <property type="entry name" value="ABC_tran"/>
    <property type="match status" value="1"/>
</dbReference>
<gene>
    <name evidence="4" type="ORF">TsocGM_09350</name>
</gene>
<dbReference type="InterPro" id="IPR003439">
    <property type="entry name" value="ABC_transporter-like_ATP-bd"/>
</dbReference>
<dbReference type="InterPro" id="IPR003593">
    <property type="entry name" value="AAA+_ATPase"/>
</dbReference>
<organism evidence="4 5">
    <name type="scientific">Tautonia sociabilis</name>
    <dbReference type="NCBI Taxonomy" id="2080755"/>
    <lineage>
        <taxon>Bacteria</taxon>
        <taxon>Pseudomonadati</taxon>
        <taxon>Planctomycetota</taxon>
        <taxon>Planctomycetia</taxon>
        <taxon>Isosphaerales</taxon>
        <taxon>Isosphaeraceae</taxon>
        <taxon>Tautonia</taxon>
    </lineage>
</organism>
<dbReference type="PANTHER" id="PTHR43119:SF1">
    <property type="entry name" value="ABC TRANSPORTER DOMAIN-CONTAINING PROTEIN"/>
    <property type="match status" value="1"/>
</dbReference>
<dbReference type="GO" id="GO:0005524">
    <property type="term" value="F:ATP binding"/>
    <property type="evidence" value="ECO:0007669"/>
    <property type="project" value="UniProtKB-KW"/>
</dbReference>
<feature type="domain" description="ABC transporter" evidence="3">
    <location>
        <begin position="8"/>
        <end position="227"/>
    </location>
</feature>
<dbReference type="AlphaFoldDB" id="A0A432ML43"/>
<reference evidence="4 5" key="2">
    <citation type="submission" date="2019-01" db="EMBL/GenBank/DDBJ databases">
        <title>Tautonia sociabilis, a novel thermotolerant planctomycete of Isosphaeraceae family, isolated from a 4000 m deep subterranean habitat.</title>
        <authorList>
            <person name="Kovaleva O.L."/>
            <person name="Elcheninov A.G."/>
            <person name="Van Heerden E."/>
            <person name="Toshchakov S.V."/>
            <person name="Novikov A."/>
            <person name="Bonch-Osmolovskaya E.A."/>
            <person name="Kublanov I.V."/>
        </authorList>
    </citation>
    <scope>NUCLEOTIDE SEQUENCE [LARGE SCALE GENOMIC DNA]</scope>
    <source>
        <strain evidence="4 5">GM2012</strain>
    </source>
</reference>
<keyword evidence="2 4" id="KW-0067">ATP-binding</keyword>
<protein>
    <submittedName>
        <fullName evidence="4">ATP-binding cassette domain-containing protein</fullName>
    </submittedName>
</protein>
<dbReference type="OrthoDB" id="9785080at2"/>
<evidence type="ECO:0000259" key="3">
    <source>
        <dbReference type="PROSITE" id="PS50893"/>
    </source>
</evidence>
<evidence type="ECO:0000313" key="5">
    <source>
        <dbReference type="Proteomes" id="UP000280296"/>
    </source>
</evidence>
<dbReference type="EMBL" id="RYZH01000015">
    <property type="protein sequence ID" value="RUL87927.1"/>
    <property type="molecule type" value="Genomic_DNA"/>
</dbReference>
<dbReference type="PROSITE" id="PS50893">
    <property type="entry name" value="ABC_TRANSPORTER_2"/>
    <property type="match status" value="1"/>
</dbReference>
<evidence type="ECO:0000256" key="1">
    <source>
        <dbReference type="ARBA" id="ARBA00022741"/>
    </source>
</evidence>
<comment type="caution">
    <text evidence="4">The sequence shown here is derived from an EMBL/GenBank/DDBJ whole genome shotgun (WGS) entry which is preliminary data.</text>
</comment>
<dbReference type="PANTHER" id="PTHR43119">
    <property type="entry name" value="ABC TRANSPORT PROTEIN ATP-BINDING COMPONENT-RELATED"/>
    <property type="match status" value="1"/>
</dbReference>
<keyword evidence="5" id="KW-1185">Reference proteome</keyword>